<evidence type="ECO:0000313" key="12">
    <source>
        <dbReference type="EMBL" id="PNF33009.1"/>
    </source>
</evidence>
<dbReference type="EMBL" id="NEVH01009422">
    <property type="protein sequence ID" value="PNF33009.1"/>
    <property type="molecule type" value="Genomic_DNA"/>
</dbReference>
<evidence type="ECO:0000313" key="13">
    <source>
        <dbReference type="Proteomes" id="UP000235965"/>
    </source>
</evidence>
<dbReference type="Pfam" id="PF00153">
    <property type="entry name" value="Mito_carr"/>
    <property type="match status" value="3"/>
</dbReference>
<dbReference type="InterPro" id="IPR018108">
    <property type="entry name" value="MCP_transmembrane"/>
</dbReference>
<evidence type="ECO:0000256" key="11">
    <source>
        <dbReference type="PROSITE-ProRule" id="PRU00282"/>
    </source>
</evidence>
<evidence type="ECO:0000256" key="10">
    <source>
        <dbReference type="HAMAP-Rule" id="MF_03064"/>
    </source>
</evidence>
<evidence type="ECO:0000256" key="4">
    <source>
        <dbReference type="ARBA" id="ARBA00022737"/>
    </source>
</evidence>
<evidence type="ECO:0000256" key="1">
    <source>
        <dbReference type="ARBA" id="ARBA00004141"/>
    </source>
</evidence>
<protein>
    <recommendedName>
        <fullName evidence="10">Mitochondrial glycine transporter</fullName>
    </recommendedName>
    <alternativeName>
        <fullName evidence="10">Solute carrier family 25 member 38 homolog</fullName>
    </alternativeName>
</protein>
<sequence length="374" mass="41834">MFEDDFRFYMPIAKTSDKYPLLKSFLVGSFSGTFSTILFQPLDLVKTRLQNPTPKAFGAQQGQSCGMTTIIGHILQKEHIFGLWRGMTPSLTRCVPGVGLYFSSLHWLKSNVSSDDPGPIEAICLGMLARSLSGVCLIPITVIKTRFESGVYQYGGMTEALKIIYRTEGVRGLCCGLVPTLFRDAPFSGLYFMFYTQTKCIVPYEWRHSNFAAPVSFSCGLVAGLLASVVTQPADVIKTKMQLYPNKFNGVYSVLVYIHQKYGVRGYFKGLVPRMLRRTLMAAMAWTVYEQVIQHLLTSLSSSSGRIHGISVFGKRLSRKSDNVVVFPFAFHIAVQQPLKPLCSRLLLYELNPSRASFALCFKSLLMTLLPAWE</sequence>
<keyword evidence="4 10" id="KW-0677">Repeat</keyword>
<dbReference type="PANTHER" id="PTHR46181">
    <property type="entry name" value="MITOCHONDRIAL GLYCINE TRANSPORTER"/>
    <property type="match status" value="1"/>
</dbReference>
<proteinExistence type="inferred from homology"/>
<dbReference type="AlphaFoldDB" id="A0A2J7QWP8"/>
<accession>A0A2J7QWP8</accession>
<dbReference type="HAMAP" id="MF_03064">
    <property type="entry name" value="SLC25A38"/>
    <property type="match status" value="1"/>
</dbReference>
<dbReference type="PROSITE" id="PS50920">
    <property type="entry name" value="SOLCAR"/>
    <property type="match status" value="3"/>
</dbReference>
<keyword evidence="13" id="KW-1185">Reference proteome</keyword>
<comment type="similarity">
    <text evidence="10">Belongs to the mitochondrial carrier (TC 2.A.29) family. SLC25A38 subfamily.</text>
</comment>
<evidence type="ECO:0000256" key="6">
    <source>
        <dbReference type="ARBA" id="ARBA00022989"/>
    </source>
</evidence>
<dbReference type="GO" id="GO:1904983">
    <property type="term" value="P:glycine import into mitochondrion"/>
    <property type="evidence" value="ECO:0007669"/>
    <property type="project" value="UniProtKB-UniRule"/>
</dbReference>
<dbReference type="Proteomes" id="UP000235965">
    <property type="component" value="Unassembled WGS sequence"/>
</dbReference>
<dbReference type="InterPro" id="IPR023395">
    <property type="entry name" value="MCP_dom_sf"/>
</dbReference>
<evidence type="ECO:0000256" key="7">
    <source>
        <dbReference type="ARBA" id="ARBA00023128"/>
    </source>
</evidence>
<dbReference type="OrthoDB" id="1924968at2759"/>
<evidence type="ECO:0000256" key="9">
    <source>
        <dbReference type="ARBA" id="ARBA00034060"/>
    </source>
</evidence>
<dbReference type="InterPro" id="IPR030847">
    <property type="entry name" value="Hem25/SLC25A38"/>
</dbReference>
<feature type="repeat" description="Solcar" evidence="11">
    <location>
        <begin position="211"/>
        <end position="295"/>
    </location>
</feature>
<evidence type="ECO:0000256" key="5">
    <source>
        <dbReference type="ARBA" id="ARBA00022792"/>
    </source>
</evidence>
<organism evidence="12 13">
    <name type="scientific">Cryptotermes secundus</name>
    <dbReference type="NCBI Taxonomy" id="105785"/>
    <lineage>
        <taxon>Eukaryota</taxon>
        <taxon>Metazoa</taxon>
        <taxon>Ecdysozoa</taxon>
        <taxon>Arthropoda</taxon>
        <taxon>Hexapoda</taxon>
        <taxon>Insecta</taxon>
        <taxon>Pterygota</taxon>
        <taxon>Neoptera</taxon>
        <taxon>Polyneoptera</taxon>
        <taxon>Dictyoptera</taxon>
        <taxon>Blattodea</taxon>
        <taxon>Blattoidea</taxon>
        <taxon>Termitoidae</taxon>
        <taxon>Kalotermitidae</taxon>
        <taxon>Cryptotermitinae</taxon>
        <taxon>Cryptotermes</taxon>
    </lineage>
</organism>
<feature type="repeat" description="Solcar" evidence="11">
    <location>
        <begin position="19"/>
        <end position="111"/>
    </location>
</feature>
<comment type="function">
    <text evidence="10">Mitochondrial glycine transporter that imports glycine into the mitochondrial matrix. Plays an important role in providing glycine for the first enzymatic step in heme biosynthesis, the condensation of glycine with succinyl-CoA to produce 5-aminolevulinate (ALA) in the miochondrial matrix.</text>
</comment>
<dbReference type="Gene3D" id="1.50.40.10">
    <property type="entry name" value="Mitochondrial carrier domain"/>
    <property type="match status" value="1"/>
</dbReference>
<evidence type="ECO:0000256" key="8">
    <source>
        <dbReference type="ARBA" id="ARBA00023136"/>
    </source>
</evidence>
<keyword evidence="8 10" id="KW-0472">Membrane</keyword>
<evidence type="ECO:0000256" key="2">
    <source>
        <dbReference type="ARBA" id="ARBA00022448"/>
    </source>
</evidence>
<comment type="catalytic activity">
    <reaction evidence="9 10">
        <text>glycine(in) = glycine(out)</text>
        <dbReference type="Rhea" id="RHEA:70715"/>
        <dbReference type="ChEBI" id="CHEBI:57305"/>
    </reaction>
</comment>
<dbReference type="InParanoid" id="A0A2J7QWP8"/>
<reference evidence="12 13" key="1">
    <citation type="submission" date="2017-12" db="EMBL/GenBank/DDBJ databases">
        <title>Hemimetabolous genomes reveal molecular basis of termite eusociality.</title>
        <authorList>
            <person name="Harrison M.C."/>
            <person name="Jongepier E."/>
            <person name="Robertson H.M."/>
            <person name="Arning N."/>
            <person name="Bitard-Feildel T."/>
            <person name="Chao H."/>
            <person name="Childers C.P."/>
            <person name="Dinh H."/>
            <person name="Doddapaneni H."/>
            <person name="Dugan S."/>
            <person name="Gowin J."/>
            <person name="Greiner C."/>
            <person name="Han Y."/>
            <person name="Hu H."/>
            <person name="Hughes D.S.T."/>
            <person name="Huylmans A.-K."/>
            <person name="Kemena C."/>
            <person name="Kremer L.P.M."/>
            <person name="Lee S.L."/>
            <person name="Lopez-Ezquerra A."/>
            <person name="Mallet L."/>
            <person name="Monroy-Kuhn J.M."/>
            <person name="Moser A."/>
            <person name="Murali S.C."/>
            <person name="Muzny D.M."/>
            <person name="Otani S."/>
            <person name="Piulachs M.-D."/>
            <person name="Poelchau M."/>
            <person name="Qu J."/>
            <person name="Schaub F."/>
            <person name="Wada-Katsumata A."/>
            <person name="Worley K.C."/>
            <person name="Xie Q."/>
            <person name="Ylla G."/>
            <person name="Poulsen M."/>
            <person name="Gibbs R.A."/>
            <person name="Schal C."/>
            <person name="Richards S."/>
            <person name="Belles X."/>
            <person name="Korb J."/>
            <person name="Bornberg-Bauer E."/>
        </authorList>
    </citation>
    <scope>NUCLEOTIDE SEQUENCE [LARGE SCALE GENOMIC DNA]</scope>
    <source>
        <tissue evidence="12">Whole body</tissue>
    </source>
</reference>
<dbReference type="GO" id="GO:0015187">
    <property type="term" value="F:glycine transmembrane transporter activity"/>
    <property type="evidence" value="ECO:0007669"/>
    <property type="project" value="UniProtKB-UniRule"/>
</dbReference>
<keyword evidence="3 10" id="KW-0812">Transmembrane</keyword>
<comment type="subcellular location">
    <subcellularLocation>
        <location evidence="1">Membrane</location>
        <topology evidence="1">Multi-pass membrane protein</topology>
    </subcellularLocation>
    <subcellularLocation>
        <location evidence="10">Mitochondrion inner membrane</location>
        <topology evidence="10">Multi-pass membrane protein</topology>
    </subcellularLocation>
</comment>
<keyword evidence="7 10" id="KW-0496">Mitochondrion</keyword>
<keyword evidence="2 10" id="KW-0813">Transport</keyword>
<evidence type="ECO:0000256" key="3">
    <source>
        <dbReference type="ARBA" id="ARBA00022692"/>
    </source>
</evidence>
<dbReference type="STRING" id="105785.A0A2J7QWP8"/>
<comment type="caution">
    <text evidence="12">The sequence shown here is derived from an EMBL/GenBank/DDBJ whole genome shotgun (WGS) entry which is preliminary data.</text>
</comment>
<keyword evidence="5 10" id="KW-0999">Mitochondrion inner membrane</keyword>
<feature type="repeat" description="Solcar" evidence="11">
    <location>
        <begin position="117"/>
        <end position="201"/>
    </location>
</feature>
<dbReference type="PANTHER" id="PTHR46181:SF3">
    <property type="entry name" value="MITOCHONDRIAL GLYCINE TRANSPORTER"/>
    <property type="match status" value="1"/>
</dbReference>
<dbReference type="SUPFAM" id="SSF103506">
    <property type="entry name" value="Mitochondrial carrier"/>
    <property type="match status" value="1"/>
</dbReference>
<gene>
    <name evidence="12" type="primary">SLC25A38</name>
    <name evidence="12" type="ORF">B7P43_G16372</name>
</gene>
<name>A0A2J7QWP8_9NEOP</name>
<keyword evidence="6 10" id="KW-1133">Transmembrane helix</keyword>
<dbReference type="GO" id="GO:0005743">
    <property type="term" value="C:mitochondrial inner membrane"/>
    <property type="evidence" value="ECO:0007669"/>
    <property type="project" value="UniProtKB-SubCell"/>
</dbReference>